<name>A0ABV1K9C8_9PSEU</name>
<keyword evidence="5 12" id="KW-1133">Transmembrane helix</keyword>
<evidence type="ECO:0000313" key="14">
    <source>
        <dbReference type="EMBL" id="MEQ3550222.1"/>
    </source>
</evidence>
<keyword evidence="8" id="KW-0804">Transcription</keyword>
<evidence type="ECO:0000256" key="9">
    <source>
        <dbReference type="ARBA" id="ARBA00029829"/>
    </source>
</evidence>
<gene>
    <name evidence="14" type="ORF">WIS52_07030</name>
</gene>
<evidence type="ECO:0000256" key="10">
    <source>
        <dbReference type="ARBA" id="ARBA00030803"/>
    </source>
</evidence>
<feature type="domain" description="Anti-sigma K factor RskA C-terminal" evidence="13">
    <location>
        <begin position="162"/>
        <end position="304"/>
    </location>
</feature>
<feature type="compositionally biased region" description="Basic and acidic residues" evidence="11">
    <location>
        <begin position="56"/>
        <end position="81"/>
    </location>
</feature>
<feature type="region of interest" description="Disordered" evidence="11">
    <location>
        <begin position="46"/>
        <end position="151"/>
    </location>
</feature>
<evidence type="ECO:0000256" key="3">
    <source>
        <dbReference type="ARBA" id="ARBA00022475"/>
    </source>
</evidence>
<evidence type="ECO:0000256" key="6">
    <source>
        <dbReference type="ARBA" id="ARBA00023015"/>
    </source>
</evidence>
<dbReference type="PANTHER" id="PTHR37461">
    <property type="entry name" value="ANTI-SIGMA-K FACTOR RSKA"/>
    <property type="match status" value="1"/>
</dbReference>
<organism evidence="14 15">
    <name type="scientific">Pseudonocardia nematodicida</name>
    <dbReference type="NCBI Taxonomy" id="1206997"/>
    <lineage>
        <taxon>Bacteria</taxon>
        <taxon>Bacillati</taxon>
        <taxon>Actinomycetota</taxon>
        <taxon>Actinomycetes</taxon>
        <taxon>Pseudonocardiales</taxon>
        <taxon>Pseudonocardiaceae</taxon>
        <taxon>Pseudonocardia</taxon>
    </lineage>
</organism>
<evidence type="ECO:0000256" key="1">
    <source>
        <dbReference type="ARBA" id="ARBA00004167"/>
    </source>
</evidence>
<proteinExistence type="predicted"/>
<dbReference type="Pfam" id="PF10099">
    <property type="entry name" value="RskA_C"/>
    <property type="match status" value="1"/>
</dbReference>
<evidence type="ECO:0000313" key="15">
    <source>
        <dbReference type="Proteomes" id="UP001494902"/>
    </source>
</evidence>
<dbReference type="InterPro" id="IPR018764">
    <property type="entry name" value="RskA_C"/>
</dbReference>
<keyword evidence="6" id="KW-0805">Transcription regulation</keyword>
<dbReference type="InterPro" id="IPR051474">
    <property type="entry name" value="Anti-sigma-K/W_factor"/>
</dbReference>
<evidence type="ECO:0000256" key="7">
    <source>
        <dbReference type="ARBA" id="ARBA00023136"/>
    </source>
</evidence>
<evidence type="ECO:0000256" key="11">
    <source>
        <dbReference type="SAM" id="MobiDB-lite"/>
    </source>
</evidence>
<dbReference type="Proteomes" id="UP001494902">
    <property type="component" value="Unassembled WGS sequence"/>
</dbReference>
<reference evidence="14 15" key="1">
    <citation type="submission" date="2024-03" db="EMBL/GenBank/DDBJ databases">
        <title>Draft genome sequence of Pseudonocardia nematodicida JCM 31783.</title>
        <authorList>
            <person name="Butdee W."/>
            <person name="Duangmal K."/>
        </authorList>
    </citation>
    <scope>NUCLEOTIDE SEQUENCE [LARGE SCALE GENOMIC DNA]</scope>
    <source>
        <strain evidence="14 15">JCM 31783</strain>
    </source>
</reference>
<dbReference type="Gene3D" id="1.10.10.1320">
    <property type="entry name" value="Anti-sigma factor, zinc-finger domain"/>
    <property type="match status" value="1"/>
</dbReference>
<evidence type="ECO:0000256" key="2">
    <source>
        <dbReference type="ARBA" id="ARBA00004236"/>
    </source>
</evidence>
<keyword evidence="15" id="KW-1185">Reference proteome</keyword>
<evidence type="ECO:0000256" key="5">
    <source>
        <dbReference type="ARBA" id="ARBA00022989"/>
    </source>
</evidence>
<dbReference type="PANTHER" id="PTHR37461:SF1">
    <property type="entry name" value="ANTI-SIGMA-K FACTOR RSKA"/>
    <property type="match status" value="1"/>
</dbReference>
<evidence type="ECO:0000259" key="13">
    <source>
        <dbReference type="Pfam" id="PF10099"/>
    </source>
</evidence>
<evidence type="ECO:0000256" key="4">
    <source>
        <dbReference type="ARBA" id="ARBA00022692"/>
    </source>
</evidence>
<accession>A0ABV1K9C8</accession>
<keyword evidence="4 12" id="KW-0812">Transmembrane</keyword>
<dbReference type="RefSeq" id="WP_349297301.1">
    <property type="nucleotide sequence ID" value="NZ_JBEDNQ010000002.1"/>
</dbReference>
<comment type="caution">
    <text evidence="14">The sequence shown here is derived from an EMBL/GenBank/DDBJ whole genome shotgun (WGS) entry which is preliminary data.</text>
</comment>
<sequence>MAEQTVGWALHALEPDEELEVVEHLPGCPECRRAASDVAEVGAALASALPQQEPPARLRESIVDLARRTPQEGRNDDRPVPGDRPAPPRHATGPHGRPGPGVWPAPRHAQQPGPEPDAPRRAPQPSSRPGGTGGGERPPAGPGRGRPRTGRWARSGRVLVAGVLALAVIAGGGVLAGQYRDMQAERDVGVAQAQQMHDVLLALSRPGSEHAWLAPDPGMQPVAAVIVADGQPEVVPLELSPNRTDDQTYVLWGLNGDNPPTPVGTFDVLAGAPGPLPVASLESGTFGQYAVSLERGREAPSAPSAVIAAGQVET</sequence>
<keyword evidence="7 12" id="KW-0472">Membrane</keyword>
<keyword evidence="3" id="KW-1003">Cell membrane</keyword>
<feature type="transmembrane region" description="Helical" evidence="12">
    <location>
        <begin position="158"/>
        <end position="179"/>
    </location>
</feature>
<evidence type="ECO:0000256" key="8">
    <source>
        <dbReference type="ARBA" id="ARBA00023163"/>
    </source>
</evidence>
<protein>
    <recommendedName>
        <fullName evidence="10">Regulator of SigK</fullName>
    </recommendedName>
    <alternativeName>
        <fullName evidence="9">Sigma-K anti-sigma factor RskA</fullName>
    </alternativeName>
</protein>
<dbReference type="InterPro" id="IPR041916">
    <property type="entry name" value="Anti_sigma_zinc_sf"/>
</dbReference>
<dbReference type="EMBL" id="JBEDNQ010000002">
    <property type="protein sequence ID" value="MEQ3550222.1"/>
    <property type="molecule type" value="Genomic_DNA"/>
</dbReference>
<evidence type="ECO:0000256" key="12">
    <source>
        <dbReference type="SAM" id="Phobius"/>
    </source>
</evidence>
<comment type="subcellular location">
    <subcellularLocation>
        <location evidence="2">Cell membrane</location>
    </subcellularLocation>
    <subcellularLocation>
        <location evidence="1">Membrane</location>
        <topology evidence="1">Single-pass membrane protein</topology>
    </subcellularLocation>
</comment>